<dbReference type="PANTHER" id="PTHR31179:SF5">
    <property type="entry name" value="RAB GTPASE-BINDING EFFECTOR PROTEIN 1"/>
    <property type="match status" value="1"/>
</dbReference>
<dbReference type="Pfam" id="PF03528">
    <property type="entry name" value="Rabaptin"/>
    <property type="match status" value="1"/>
</dbReference>
<dbReference type="InterPro" id="IPR003914">
    <property type="entry name" value="Rabaptin"/>
</dbReference>
<protein>
    <submittedName>
        <fullName evidence="3">(spotted green pufferfish) hypothetical protein</fullName>
    </submittedName>
</protein>
<dbReference type="AlphaFoldDB" id="Q4T579"/>
<feature type="non-terminal residue" evidence="3">
    <location>
        <position position="1"/>
    </location>
</feature>
<dbReference type="PRINTS" id="PR01432">
    <property type="entry name" value="RABAPTIN"/>
</dbReference>
<reference evidence="3" key="2">
    <citation type="submission" date="2004-02" db="EMBL/GenBank/DDBJ databases">
        <authorList>
            <consortium name="Genoscope"/>
            <consortium name="Whitehead Institute Centre for Genome Research"/>
        </authorList>
    </citation>
    <scope>NUCLEOTIDE SEQUENCE</scope>
</reference>
<dbReference type="OrthoDB" id="8934859at2759"/>
<sequence length="293" mass="34738">VQQRLAALEKERAEFYRLKQQLEAEFNQKRAKFKELYLSKEEELKRQNAALEETRVELDAVQNQLALSRSEIETIKAVATVSENTKQEAIDQIRSQWQEEVASLQAIMKETVCEYEVQYHRRLDQERAQWNQYQGQEEQNLEDEMKKAQEDAEKLRSVVMPMEHEIAALKAKLVSAEDRVKELEASKMKELNHVLEAEKSCRTDLEMYVAVLNTQKSVLQEDAEKLRKELHDVCRKLELERQQHTQLKHTWQRANDQFLESQRLLMRDMQRIESVLSSEQLRQVEVIKKKDQV</sequence>
<name>Q4T579_TETNG</name>
<comment type="caution">
    <text evidence="3">The sequence shown here is derived from an EMBL/GenBank/DDBJ whole genome shotgun (WGS) entry which is preliminary data.</text>
</comment>
<feature type="coiled-coil region" evidence="1">
    <location>
        <begin position="5"/>
        <end position="71"/>
    </location>
</feature>
<feature type="coiled-coil region" evidence="1">
    <location>
        <begin position="131"/>
        <end position="243"/>
    </location>
</feature>
<feature type="non-terminal residue" evidence="3">
    <location>
        <position position="293"/>
    </location>
</feature>
<dbReference type="GO" id="GO:0005096">
    <property type="term" value="F:GTPase activator activity"/>
    <property type="evidence" value="ECO:0007669"/>
    <property type="project" value="InterPro"/>
</dbReference>
<dbReference type="PANTHER" id="PTHR31179">
    <property type="entry name" value="RAB GTPASE-BINDING EFFECTOR PROTEIN"/>
    <property type="match status" value="1"/>
</dbReference>
<evidence type="ECO:0000313" key="3">
    <source>
        <dbReference type="EMBL" id="CAF91953.1"/>
    </source>
</evidence>
<organism evidence="3">
    <name type="scientific">Tetraodon nigroviridis</name>
    <name type="common">Spotted green pufferfish</name>
    <name type="synonym">Chelonodon nigroviridis</name>
    <dbReference type="NCBI Taxonomy" id="99883"/>
    <lineage>
        <taxon>Eukaryota</taxon>
        <taxon>Metazoa</taxon>
        <taxon>Chordata</taxon>
        <taxon>Craniata</taxon>
        <taxon>Vertebrata</taxon>
        <taxon>Euteleostomi</taxon>
        <taxon>Actinopterygii</taxon>
        <taxon>Neopterygii</taxon>
        <taxon>Teleostei</taxon>
        <taxon>Neoteleostei</taxon>
        <taxon>Acanthomorphata</taxon>
        <taxon>Eupercaria</taxon>
        <taxon>Tetraodontiformes</taxon>
        <taxon>Tetradontoidea</taxon>
        <taxon>Tetraodontidae</taxon>
        <taxon>Tetraodon</taxon>
    </lineage>
</organism>
<dbReference type="GO" id="GO:0008083">
    <property type="term" value="F:growth factor activity"/>
    <property type="evidence" value="ECO:0007669"/>
    <property type="project" value="InterPro"/>
</dbReference>
<dbReference type="EMBL" id="CAAE01009366">
    <property type="protein sequence ID" value="CAF91953.1"/>
    <property type="molecule type" value="Genomic_DNA"/>
</dbReference>
<evidence type="ECO:0000256" key="1">
    <source>
        <dbReference type="SAM" id="Coils"/>
    </source>
</evidence>
<keyword evidence="1" id="KW-0175">Coiled coil</keyword>
<gene>
    <name evidence="3" type="ORF">GSTENG00006947001</name>
</gene>
<feature type="domain" description="Rabaptin coiled-coil" evidence="2">
    <location>
        <begin position="1"/>
        <end position="293"/>
    </location>
</feature>
<proteinExistence type="predicted"/>
<dbReference type="KEGG" id="tng:GSTEN00006947G001"/>
<dbReference type="InterPro" id="IPR018514">
    <property type="entry name" value="Rabaptin_CC"/>
</dbReference>
<dbReference type="GO" id="GO:0006897">
    <property type="term" value="P:endocytosis"/>
    <property type="evidence" value="ECO:0007669"/>
    <property type="project" value="InterPro"/>
</dbReference>
<accession>Q4T579</accession>
<evidence type="ECO:0000259" key="2">
    <source>
        <dbReference type="Pfam" id="PF03528"/>
    </source>
</evidence>
<reference evidence="3" key="1">
    <citation type="journal article" date="2004" name="Nature">
        <title>Genome duplication in the teleost fish Tetraodon nigroviridis reveals the early vertebrate proto-karyotype.</title>
        <authorList>
            <person name="Jaillon O."/>
            <person name="Aury J.-M."/>
            <person name="Brunet F."/>
            <person name="Petit J.-L."/>
            <person name="Stange-Thomann N."/>
            <person name="Mauceli E."/>
            <person name="Bouneau L."/>
            <person name="Fischer C."/>
            <person name="Ozouf-Costaz C."/>
            <person name="Bernot A."/>
            <person name="Nicaud S."/>
            <person name="Jaffe D."/>
            <person name="Fisher S."/>
            <person name="Lutfalla G."/>
            <person name="Dossat C."/>
            <person name="Segurens B."/>
            <person name="Dasilva C."/>
            <person name="Salanoubat M."/>
            <person name="Levy M."/>
            <person name="Boudet N."/>
            <person name="Castellano S."/>
            <person name="Anthouard V."/>
            <person name="Jubin C."/>
            <person name="Castelli V."/>
            <person name="Katinka M."/>
            <person name="Vacherie B."/>
            <person name="Biemont C."/>
            <person name="Skalli Z."/>
            <person name="Cattolico L."/>
            <person name="Poulain J."/>
            <person name="De Berardinis V."/>
            <person name="Cruaud C."/>
            <person name="Duprat S."/>
            <person name="Brottier P."/>
            <person name="Coutanceau J.-P."/>
            <person name="Gouzy J."/>
            <person name="Parra G."/>
            <person name="Lardier G."/>
            <person name="Chapple C."/>
            <person name="McKernan K.J."/>
            <person name="McEwan P."/>
            <person name="Bosak S."/>
            <person name="Kellis M."/>
            <person name="Volff J.-N."/>
            <person name="Guigo R."/>
            <person name="Zody M.C."/>
            <person name="Mesirov J."/>
            <person name="Lindblad-Toh K."/>
            <person name="Birren B."/>
            <person name="Nusbaum C."/>
            <person name="Kahn D."/>
            <person name="Robinson-Rechavi M."/>
            <person name="Laudet V."/>
            <person name="Schachter V."/>
            <person name="Quetier F."/>
            <person name="Saurin W."/>
            <person name="Scarpelli C."/>
            <person name="Wincker P."/>
            <person name="Lander E.S."/>
            <person name="Weissenbach J."/>
            <person name="Roest Crollius H."/>
        </authorList>
    </citation>
    <scope>NUCLEOTIDE SEQUENCE [LARGE SCALE GENOMIC DNA]</scope>
</reference>